<evidence type="ECO:0000256" key="5">
    <source>
        <dbReference type="SAM" id="MobiDB-lite"/>
    </source>
</evidence>
<name>A0AAU7AUT7_9ACTN</name>
<proteinExistence type="inferred from homology"/>
<dbReference type="SUPFAM" id="SSF55174">
    <property type="entry name" value="Alpha-L RNA-binding motif"/>
    <property type="match status" value="1"/>
</dbReference>
<dbReference type="GO" id="GO:0043023">
    <property type="term" value="F:ribosomal large subunit binding"/>
    <property type="evidence" value="ECO:0007669"/>
    <property type="project" value="InterPro"/>
</dbReference>
<dbReference type="InterPro" id="IPR002942">
    <property type="entry name" value="S4_RNA-bd"/>
</dbReference>
<accession>A0AAU7AUT7</accession>
<evidence type="ECO:0000256" key="1">
    <source>
        <dbReference type="ARBA" id="ARBA00008396"/>
    </source>
</evidence>
<evidence type="ECO:0000256" key="2">
    <source>
        <dbReference type="ARBA" id="ARBA00022884"/>
    </source>
</evidence>
<dbReference type="EMBL" id="CP114014">
    <property type="protein sequence ID" value="XAY05258.1"/>
    <property type="molecule type" value="Genomic_DNA"/>
</dbReference>
<dbReference type="PIRSF" id="PIRSF016821">
    <property type="entry name" value="HSP15"/>
    <property type="match status" value="1"/>
</dbReference>
<dbReference type="InterPro" id="IPR025708">
    <property type="entry name" value="HSP15"/>
</dbReference>
<feature type="region of interest" description="Disordered" evidence="5">
    <location>
        <begin position="92"/>
        <end position="132"/>
    </location>
</feature>
<keyword evidence="7" id="KW-0346">Stress response</keyword>
<feature type="compositionally biased region" description="Basic and acidic residues" evidence="5">
    <location>
        <begin position="92"/>
        <end position="106"/>
    </location>
</feature>
<dbReference type="KEGG" id="parq:DSM112329_02104"/>
<comment type="similarity">
    <text evidence="1">Belongs to the HSP15 family.</text>
</comment>
<evidence type="ECO:0000256" key="4">
    <source>
        <dbReference type="PROSITE-ProRule" id="PRU00182"/>
    </source>
</evidence>
<protein>
    <submittedName>
        <fullName evidence="7">Heat shock protein 15</fullName>
    </submittedName>
</protein>
<dbReference type="InterPro" id="IPR036986">
    <property type="entry name" value="S4_RNA-bd_sf"/>
</dbReference>
<dbReference type="PROSITE" id="PS50889">
    <property type="entry name" value="S4"/>
    <property type="match status" value="1"/>
</dbReference>
<sequence>MSEPLRVDKWLWAARFTKTRALAAEAVGGGRVTVNGVKAKPAKMVKPGDELALSLGPVKVEVIVRDTSGRRGPAKEAVLLYDETPESLARREAYAAQRRSEPRPVVREGSGARPTKRDRRRYEAERQERRGA</sequence>
<dbReference type="SMART" id="SM00363">
    <property type="entry name" value="S4"/>
    <property type="match status" value="1"/>
</dbReference>
<reference evidence="7" key="1">
    <citation type="submission" date="2022-12" db="EMBL/GenBank/DDBJ databases">
        <title>Paraconexibacter alkalitolerans sp. nov. and Baekduia alba sp. nov., isolated from soil and emended description of the genera Paraconexibacter (Chun et al., 2020) and Baekduia (An et al., 2020).</title>
        <authorList>
            <person name="Vieira S."/>
            <person name="Huber K.J."/>
            <person name="Geppert A."/>
            <person name="Wolf J."/>
            <person name="Neumann-Schaal M."/>
            <person name="Muesken M."/>
            <person name="Overmann J."/>
        </authorList>
    </citation>
    <scope>NUCLEOTIDE SEQUENCE</scope>
    <source>
        <strain evidence="7">AEG42_29</strain>
    </source>
</reference>
<evidence type="ECO:0000256" key="3">
    <source>
        <dbReference type="ARBA" id="ARBA00023125"/>
    </source>
</evidence>
<keyword evidence="3" id="KW-0238">DNA-binding</keyword>
<keyword evidence="2 4" id="KW-0694">RNA-binding</keyword>
<dbReference type="Gene3D" id="3.10.290.10">
    <property type="entry name" value="RNA-binding S4 domain"/>
    <property type="match status" value="1"/>
</dbReference>
<dbReference type="AlphaFoldDB" id="A0AAU7AUT7"/>
<evidence type="ECO:0000259" key="6">
    <source>
        <dbReference type="SMART" id="SM00363"/>
    </source>
</evidence>
<feature type="compositionally biased region" description="Basic and acidic residues" evidence="5">
    <location>
        <begin position="120"/>
        <end position="132"/>
    </location>
</feature>
<dbReference type="GO" id="GO:0034605">
    <property type="term" value="P:cellular response to heat"/>
    <property type="evidence" value="ECO:0007669"/>
    <property type="project" value="InterPro"/>
</dbReference>
<feature type="domain" description="RNA-binding S4" evidence="6">
    <location>
        <begin position="5"/>
        <end position="68"/>
    </location>
</feature>
<organism evidence="7">
    <name type="scientific">Paraconexibacter sp. AEG42_29</name>
    <dbReference type="NCBI Taxonomy" id="2997339"/>
    <lineage>
        <taxon>Bacteria</taxon>
        <taxon>Bacillati</taxon>
        <taxon>Actinomycetota</taxon>
        <taxon>Thermoleophilia</taxon>
        <taxon>Solirubrobacterales</taxon>
        <taxon>Paraconexibacteraceae</taxon>
        <taxon>Paraconexibacter</taxon>
    </lineage>
</organism>
<dbReference type="Pfam" id="PF01479">
    <property type="entry name" value="S4"/>
    <property type="match status" value="1"/>
</dbReference>
<gene>
    <name evidence="7" type="primary">hslR</name>
    <name evidence="7" type="ORF">DSM112329_02104</name>
</gene>
<dbReference type="GO" id="GO:0003677">
    <property type="term" value="F:DNA binding"/>
    <property type="evidence" value="ECO:0007669"/>
    <property type="project" value="UniProtKB-KW"/>
</dbReference>
<evidence type="ECO:0000313" key="7">
    <source>
        <dbReference type="EMBL" id="XAY05258.1"/>
    </source>
</evidence>
<dbReference type="CDD" id="cd00165">
    <property type="entry name" value="S4"/>
    <property type="match status" value="1"/>
</dbReference>
<dbReference type="GO" id="GO:0003727">
    <property type="term" value="F:single-stranded RNA binding"/>
    <property type="evidence" value="ECO:0007669"/>
    <property type="project" value="InterPro"/>
</dbReference>